<organism evidence="1 2">
    <name type="scientific">Tenuifilum thalassicum</name>
    <dbReference type="NCBI Taxonomy" id="2590900"/>
    <lineage>
        <taxon>Bacteria</taxon>
        <taxon>Pseudomonadati</taxon>
        <taxon>Bacteroidota</taxon>
        <taxon>Bacteroidia</taxon>
        <taxon>Bacteroidales</taxon>
        <taxon>Tenuifilaceae</taxon>
        <taxon>Tenuifilum</taxon>
    </lineage>
</organism>
<evidence type="ECO:0000313" key="1">
    <source>
        <dbReference type="EMBL" id="QKG79141.1"/>
    </source>
</evidence>
<dbReference type="KEGG" id="ttz:FHG85_02305"/>
<sequence length="75" mass="8096">METYICKSCNIKFEADGVKTEWVDAAFGPCSKLTAPCPECGKECDEYRTPKQNSSESYNMSHTPPCGSCCGGCGL</sequence>
<accession>A0A7D4BQU7</accession>
<dbReference type="Proteomes" id="UP000500961">
    <property type="component" value="Chromosome"/>
</dbReference>
<dbReference type="RefSeq" id="WP_173072658.1">
    <property type="nucleotide sequence ID" value="NZ_CP041345.1"/>
</dbReference>
<gene>
    <name evidence="1" type="ORF">FHG85_02305</name>
</gene>
<reference evidence="1 2" key="1">
    <citation type="submission" date="2019-07" db="EMBL/GenBank/DDBJ databases">
        <title>Thalassofilum flectens gen. nov., sp. nov., a novel moderate thermophilic anaerobe from a shallow sea hot spring in Kunashir Island (Russia), representing a new family in the order Bacteroidales, and proposal of Thalassofilacea fam. nov.</title>
        <authorList>
            <person name="Kochetkova T.V."/>
            <person name="Podosokorskaya O.A."/>
            <person name="Novikov A."/>
            <person name="Elcheninov A.G."/>
            <person name="Toshchakov S.V."/>
            <person name="Kublanov I.V."/>
        </authorList>
    </citation>
    <scope>NUCLEOTIDE SEQUENCE [LARGE SCALE GENOMIC DNA]</scope>
    <source>
        <strain evidence="1 2">38-H</strain>
    </source>
</reference>
<evidence type="ECO:0008006" key="3">
    <source>
        <dbReference type="Google" id="ProtNLM"/>
    </source>
</evidence>
<evidence type="ECO:0000313" key="2">
    <source>
        <dbReference type="Proteomes" id="UP000500961"/>
    </source>
</evidence>
<dbReference type="EMBL" id="CP041345">
    <property type="protein sequence ID" value="QKG79141.1"/>
    <property type="molecule type" value="Genomic_DNA"/>
</dbReference>
<name>A0A7D4BQU7_9BACT</name>
<keyword evidence="2" id="KW-1185">Reference proteome</keyword>
<protein>
    <recommendedName>
        <fullName evidence="3">Zinc ribbon domain-containing protein</fullName>
    </recommendedName>
</protein>
<dbReference type="AlphaFoldDB" id="A0A7D4BQU7"/>
<proteinExistence type="predicted"/>